<evidence type="ECO:0000313" key="4">
    <source>
        <dbReference type="EMBL" id="QHT04948.1"/>
    </source>
</evidence>
<dbReference type="InterPro" id="IPR027065">
    <property type="entry name" value="Lon_Prtase"/>
</dbReference>
<dbReference type="GO" id="GO:0030163">
    <property type="term" value="P:protein catabolic process"/>
    <property type="evidence" value="ECO:0007669"/>
    <property type="project" value="InterPro"/>
</dbReference>
<proteinExistence type="predicted"/>
<feature type="region of interest" description="Disordered" evidence="2">
    <location>
        <begin position="1"/>
        <end position="78"/>
    </location>
</feature>
<dbReference type="Gene3D" id="1.10.8.60">
    <property type="match status" value="1"/>
</dbReference>
<dbReference type="InterPro" id="IPR027417">
    <property type="entry name" value="P-loop_NTPase"/>
</dbReference>
<dbReference type="SUPFAM" id="SSF52540">
    <property type="entry name" value="P-loop containing nucleoside triphosphate hydrolases"/>
    <property type="match status" value="1"/>
</dbReference>
<protein>
    <recommendedName>
        <fullName evidence="3">AAA+ ATPase domain-containing protein</fullName>
    </recommendedName>
</protein>
<dbReference type="EMBL" id="MN739447">
    <property type="protein sequence ID" value="QHT04948.1"/>
    <property type="molecule type" value="Genomic_DNA"/>
</dbReference>
<dbReference type="GO" id="GO:0004176">
    <property type="term" value="F:ATP-dependent peptidase activity"/>
    <property type="evidence" value="ECO:0007669"/>
    <property type="project" value="InterPro"/>
</dbReference>
<feature type="coiled-coil region" evidence="1">
    <location>
        <begin position="87"/>
        <end position="114"/>
    </location>
</feature>
<dbReference type="GO" id="GO:0004252">
    <property type="term" value="F:serine-type endopeptidase activity"/>
    <property type="evidence" value="ECO:0007669"/>
    <property type="project" value="InterPro"/>
</dbReference>
<dbReference type="PANTHER" id="PTHR10046">
    <property type="entry name" value="ATP DEPENDENT LON PROTEASE FAMILY MEMBER"/>
    <property type="match status" value="1"/>
</dbReference>
<evidence type="ECO:0000256" key="1">
    <source>
        <dbReference type="SAM" id="Coils"/>
    </source>
</evidence>
<dbReference type="SMART" id="SM00382">
    <property type="entry name" value="AAA"/>
    <property type="match status" value="1"/>
</dbReference>
<evidence type="ECO:0000256" key="2">
    <source>
        <dbReference type="SAM" id="MobiDB-lite"/>
    </source>
</evidence>
<feature type="domain" description="AAA+ ATPase" evidence="3">
    <location>
        <begin position="290"/>
        <end position="420"/>
    </location>
</feature>
<name>A0A6C0CK21_9ZZZZ</name>
<dbReference type="AlphaFoldDB" id="A0A6C0CK21"/>
<dbReference type="GO" id="GO:0005524">
    <property type="term" value="F:ATP binding"/>
    <property type="evidence" value="ECO:0007669"/>
    <property type="project" value="InterPro"/>
</dbReference>
<keyword evidence="1" id="KW-0175">Coiled coil</keyword>
<dbReference type="InterPro" id="IPR003593">
    <property type="entry name" value="AAA+_ATPase"/>
</dbReference>
<sequence>MVKTRSANKLIGKPPAKPLPKKRKGPVKKRPPPTPPPVESDESDASSSDGEYEASDEVSGDTLGTEDSFADESVDASADTYVADDFVDRDEDDLADAQNALEDAKKTLRIALSKIAGKRGRVVTDEDDDTGDTTGENIFLSMLDDGEYALDESDDNSSDMDLSDTERERLREISHRLKPKQTKSMRARVLTSNYDDSLKAYIYSKYKSLKQMDDSTPEYSKLKNWLECVVDLSECKIIPNEITKDLGPKAIDESLCAIKEGFDTDIYNQNEAKEEIINFMCKTITNPNSGGKILALQGPKGCGKTTFVHSLSKHLNVPFRTIPLGGAKCSDLLDGHGFTYEGAIPGRLASILRETQCKNPIIFLDEVDKISKTERGDEITNVLLHIIDESQNSTFHDKFLGEVPVDLSKVFFIFAFNDFSEMNKYLRDRLHIINIKQPTFSEKVQICKNYLVKKIEKKYGFKEGDIIFEEDQIKYLLNKSRIKEEGVRQAARNIDVMFERLNVLRCIMGDDGSNKDYKLQVPYNLPNFKLPFHITNHIIDSLFKEYQDDEKKPPPMMYT</sequence>
<feature type="compositionally biased region" description="Acidic residues" evidence="2">
    <location>
        <begin position="39"/>
        <end position="59"/>
    </location>
</feature>
<organism evidence="4">
    <name type="scientific">viral metagenome</name>
    <dbReference type="NCBI Taxonomy" id="1070528"/>
    <lineage>
        <taxon>unclassified sequences</taxon>
        <taxon>metagenomes</taxon>
        <taxon>organismal metagenomes</taxon>
    </lineage>
</organism>
<accession>A0A6C0CK21</accession>
<reference evidence="4" key="1">
    <citation type="journal article" date="2020" name="Nature">
        <title>Giant virus diversity and host interactions through global metagenomics.</title>
        <authorList>
            <person name="Schulz F."/>
            <person name="Roux S."/>
            <person name="Paez-Espino D."/>
            <person name="Jungbluth S."/>
            <person name="Walsh D.A."/>
            <person name="Denef V.J."/>
            <person name="McMahon K.D."/>
            <person name="Konstantinidis K.T."/>
            <person name="Eloe-Fadrosh E.A."/>
            <person name="Kyrpides N.C."/>
            <person name="Woyke T."/>
        </authorList>
    </citation>
    <scope>NUCLEOTIDE SEQUENCE</scope>
    <source>
        <strain evidence="4">GVMAG-M-3300021343-4</strain>
    </source>
</reference>
<dbReference type="Gene3D" id="3.40.50.300">
    <property type="entry name" value="P-loop containing nucleotide triphosphate hydrolases"/>
    <property type="match status" value="1"/>
</dbReference>
<dbReference type="GO" id="GO:0016887">
    <property type="term" value="F:ATP hydrolysis activity"/>
    <property type="evidence" value="ECO:0007669"/>
    <property type="project" value="InterPro"/>
</dbReference>
<evidence type="ECO:0000259" key="3">
    <source>
        <dbReference type="SMART" id="SM00382"/>
    </source>
</evidence>
<dbReference type="Pfam" id="PF00004">
    <property type="entry name" value="AAA"/>
    <property type="match status" value="1"/>
</dbReference>
<dbReference type="InterPro" id="IPR003959">
    <property type="entry name" value="ATPase_AAA_core"/>
</dbReference>
<feature type="compositionally biased region" description="Basic residues" evidence="2">
    <location>
        <begin position="19"/>
        <end position="31"/>
    </location>
</feature>